<dbReference type="PANTHER" id="PTHR12697:SF5">
    <property type="entry name" value="DEOXYHYPUSINE HYDROXYLASE"/>
    <property type="match status" value="1"/>
</dbReference>
<name>A0A9X4AXB8_9BACT</name>
<evidence type="ECO:0000313" key="1">
    <source>
        <dbReference type="EMBL" id="MDC3987666.1"/>
    </source>
</evidence>
<evidence type="ECO:0000313" key="2">
    <source>
        <dbReference type="Proteomes" id="UP001151081"/>
    </source>
</evidence>
<dbReference type="EMBL" id="JAGTJJ010000056">
    <property type="protein sequence ID" value="MDC3987666.1"/>
    <property type="molecule type" value="Genomic_DNA"/>
</dbReference>
<dbReference type="PANTHER" id="PTHR12697">
    <property type="entry name" value="PBS LYASE HEAT-LIKE PROTEIN"/>
    <property type="match status" value="1"/>
</dbReference>
<dbReference type="Pfam" id="PF13646">
    <property type="entry name" value="HEAT_2"/>
    <property type="match status" value="1"/>
</dbReference>
<keyword evidence="2" id="KW-1185">Reference proteome</keyword>
<reference evidence="1 2" key="1">
    <citation type="submission" date="2021-04" db="EMBL/GenBank/DDBJ databases">
        <title>Genome analysis of Polyangium sp.</title>
        <authorList>
            <person name="Li Y."/>
            <person name="Wang J."/>
        </authorList>
    </citation>
    <scope>NUCLEOTIDE SEQUENCE [LARGE SCALE GENOMIC DNA]</scope>
    <source>
        <strain evidence="1 2">SDU14</strain>
    </source>
</reference>
<dbReference type="Gene3D" id="1.25.10.10">
    <property type="entry name" value="Leucine-rich Repeat Variant"/>
    <property type="match status" value="3"/>
</dbReference>
<protein>
    <submittedName>
        <fullName evidence="1">HEAT repeat domain-containing protein</fullName>
    </submittedName>
</protein>
<comment type="caution">
    <text evidence="1">The sequence shown here is derived from an EMBL/GenBank/DDBJ whole genome shotgun (WGS) entry which is preliminary data.</text>
</comment>
<gene>
    <name evidence="1" type="ORF">KEG57_44790</name>
</gene>
<dbReference type="InterPro" id="IPR004155">
    <property type="entry name" value="PBS_lyase_HEAT"/>
</dbReference>
<dbReference type="Proteomes" id="UP001151081">
    <property type="component" value="Unassembled WGS sequence"/>
</dbReference>
<dbReference type="SUPFAM" id="SSF48371">
    <property type="entry name" value="ARM repeat"/>
    <property type="match status" value="2"/>
</dbReference>
<organism evidence="1 2">
    <name type="scientific">Polyangium jinanense</name>
    <dbReference type="NCBI Taxonomy" id="2829994"/>
    <lineage>
        <taxon>Bacteria</taxon>
        <taxon>Pseudomonadati</taxon>
        <taxon>Myxococcota</taxon>
        <taxon>Polyangia</taxon>
        <taxon>Polyangiales</taxon>
        <taxon>Polyangiaceae</taxon>
        <taxon>Polyangium</taxon>
    </lineage>
</organism>
<dbReference type="InterPro" id="IPR016024">
    <property type="entry name" value="ARM-type_fold"/>
</dbReference>
<accession>A0A9X4AXB8</accession>
<dbReference type="SMART" id="SM00567">
    <property type="entry name" value="EZ_HEAT"/>
    <property type="match status" value="6"/>
</dbReference>
<dbReference type="RefSeq" id="WP_272424858.1">
    <property type="nucleotide sequence ID" value="NZ_JAGTJJ010000056.1"/>
</dbReference>
<proteinExistence type="predicted"/>
<dbReference type="GO" id="GO:0016491">
    <property type="term" value="F:oxidoreductase activity"/>
    <property type="evidence" value="ECO:0007669"/>
    <property type="project" value="TreeGrafter"/>
</dbReference>
<dbReference type="AlphaFoldDB" id="A0A9X4AXB8"/>
<dbReference type="InterPro" id="IPR011989">
    <property type="entry name" value="ARM-like"/>
</dbReference>
<sequence length="434" mass="45690">MLVLQPPPSPCAQKWLAFLESIRPDDDDILISPVVTLVNGLRACPDGLSVLLGAAAQYARGPHANDERLATVVEALREWGSDADRIVPVLVDLLDHTAVRAYAADVLGTIGPAASAAVPALRRAAVATDGTLAARALLALQAIDTARTARYVRLLLRRAKDRPPHDTASQLAAVKALGNLGAWPDRVVPVLATHLARHDVRSDMIYAVLHALEPFGADAAPAVPVLLALLQRCKAAEAYPFSAVARALGCIGQGAEAAVPALIEAVTEADAFTEAEKRTEAAIWALGKIGEPAALPVLMKTIRQRQKRRAPYDFVFPMAVLALGGLGIGSREVVAVLLDELGDRRNGRARWQAAEALGKLTPLGQATLGALIAALDDVDPNVQCAAALALQQHGAAAALPALSRLAHGARDAHVRACMAEVVAAMEIKQRGPYR</sequence>